<feature type="compositionally biased region" description="Low complexity" evidence="1">
    <location>
        <begin position="74"/>
        <end position="86"/>
    </location>
</feature>
<evidence type="ECO:0000313" key="3">
    <source>
        <dbReference type="Proteomes" id="UP000317894"/>
    </source>
</evidence>
<dbReference type="Proteomes" id="UP000317894">
    <property type="component" value="Unassembled WGS sequence"/>
</dbReference>
<reference evidence="2 3" key="1">
    <citation type="submission" date="2019-07" db="EMBL/GenBank/DDBJ databases">
        <title>Novel species isolated from glacier.</title>
        <authorList>
            <person name="Liu Q."/>
            <person name="Xin Y.-H."/>
        </authorList>
    </citation>
    <scope>NUCLEOTIDE SEQUENCE [LARGE SCALE GENOMIC DNA]</scope>
    <source>
        <strain evidence="2 3">LB1R16</strain>
    </source>
</reference>
<evidence type="ECO:0000313" key="2">
    <source>
        <dbReference type="EMBL" id="TRW14496.1"/>
    </source>
</evidence>
<evidence type="ECO:0000256" key="1">
    <source>
        <dbReference type="SAM" id="MobiDB-lite"/>
    </source>
</evidence>
<feature type="region of interest" description="Disordered" evidence="1">
    <location>
        <begin position="707"/>
        <end position="734"/>
    </location>
</feature>
<feature type="region of interest" description="Disordered" evidence="1">
    <location>
        <begin position="1"/>
        <end position="44"/>
    </location>
</feature>
<dbReference type="OrthoDB" id="8478355at2"/>
<comment type="caution">
    <text evidence="2">The sequence shown here is derived from an EMBL/GenBank/DDBJ whole genome shotgun (WGS) entry which is preliminary data.</text>
</comment>
<accession>A0A552U8F4</accession>
<sequence length="734" mass="79740">MSKTAIGDDDEPKKPPEKQAETPRVAPSKREKSDEAEPAVIAGSDALIVESADAQGGALPEAVGITDAEQCPGAAAADDAAEADVATQEDTSPAPPPWSGLTVAIIDDAMHPPRLDRLDPADIASVSALLSTNSEVLDELRALGVDGGASVDERLRALAESDEPLLSLAKLGAASRDATRMVEEHRSFRRLRAILEAEVQDVAVCDPFNQLPDLSRHNLILLDYFLEGPAGGRTLSVAVANALRAQANRESDQQIVLMSSLETVRDARGDFRSETELTGSAFAFVGKPDLNEPWKVKAHLGMLERARPYAPAFNDYRAGLDDALSKAREELLKLVDDLDIGDYAFLQSRALMKDGHPLGDYVFWLLSSQLMALAFERDEMRTRQRALDALEFVGAPFAATEPSTVVANLLHSALVSRNMGPLGPHPRAKTDSAYAAFPLVQLGDVFLDEGRTKAVVVMSADCDLAFSPMPDREPDADTPVMLLPGVPVKMKDAKDGPDPNTDGLLHREEVYRIVWDLAKYRAVPLGQLNEWFQKEGYDVSNRDRLRPLFALKLQQEFGAHLMRVGPPILPPTTVGVGGRMIVCTPEKTEVGEFTPDELMVTRLKGSVWLRVTTRIAGALRVQCEALRSDMEEQRDAAPPKKKGDWQRKIDALSKELDNDDYWIGLLENMELNAVGSVKTVGPIGVVVGCDWTDNKMRVVLEVAEAAPPRRGRGRQAGPQDVPTHSETSSVSAAA</sequence>
<feature type="region of interest" description="Disordered" evidence="1">
    <location>
        <begin position="73"/>
        <end position="99"/>
    </location>
</feature>
<dbReference type="RefSeq" id="WP_144237701.1">
    <property type="nucleotide sequence ID" value="NZ_VJWA01000002.1"/>
</dbReference>
<protein>
    <submittedName>
        <fullName evidence="2">Uncharacterized protein</fullName>
    </submittedName>
</protein>
<dbReference type="AlphaFoldDB" id="A0A552U8F4"/>
<dbReference type="EMBL" id="VJWA01000002">
    <property type="protein sequence ID" value="TRW14496.1"/>
    <property type="molecule type" value="Genomic_DNA"/>
</dbReference>
<proteinExistence type="predicted"/>
<keyword evidence="3" id="KW-1185">Reference proteome</keyword>
<organism evidence="2 3">
    <name type="scientific">Glacieibacterium frigidum</name>
    <dbReference type="NCBI Taxonomy" id="2593303"/>
    <lineage>
        <taxon>Bacteria</taxon>
        <taxon>Pseudomonadati</taxon>
        <taxon>Pseudomonadota</taxon>
        <taxon>Alphaproteobacteria</taxon>
        <taxon>Sphingomonadales</taxon>
        <taxon>Sphingosinicellaceae</taxon>
        <taxon>Glacieibacterium</taxon>
    </lineage>
</organism>
<feature type="compositionally biased region" description="Basic and acidic residues" evidence="1">
    <location>
        <begin position="11"/>
        <end position="21"/>
    </location>
</feature>
<gene>
    <name evidence="2" type="ORF">FMM06_12380</name>
</gene>
<name>A0A552U8F4_9SPHN</name>
<feature type="compositionally biased region" description="Polar residues" evidence="1">
    <location>
        <begin position="722"/>
        <end position="734"/>
    </location>
</feature>